<feature type="region of interest" description="Disordered" evidence="11">
    <location>
        <begin position="276"/>
        <end position="303"/>
    </location>
</feature>
<dbReference type="PROSITE" id="PS51760">
    <property type="entry name" value="GH10_2"/>
    <property type="match status" value="1"/>
</dbReference>
<keyword evidence="4" id="KW-0858">Xylan degradation</keyword>
<feature type="domain" description="GH10" evidence="13">
    <location>
        <begin position="1120"/>
        <end position="1444"/>
    </location>
</feature>
<evidence type="ECO:0000256" key="7">
    <source>
        <dbReference type="ARBA" id="ARBA00023277"/>
    </source>
</evidence>
<dbReference type="InterPro" id="IPR017853">
    <property type="entry name" value="GH"/>
</dbReference>
<dbReference type="PANTHER" id="PTHR31490">
    <property type="entry name" value="GLYCOSYL HYDROLASE"/>
    <property type="match status" value="1"/>
</dbReference>
<sequence length="1448" mass="158430">MTNPARGMLRASGLSIVLAVATALLLAPAGTGGRHLLQTARTVQWQVPANGAYEPLSVPVGSTVTFTWSIVHDLWRIPSDDAERSNAPIVITPPQEVWPRLNILTLINDPAKAPQLDLFLQACQRVQERNSSSPTSYFQIAGIHGQPYVAWDNVMGSASPSGPVSIEPATRDEFQGYCWHSSVLFPTWHRPYMLLMEQEVRKEALALAEQYPEPRRREYKDAAHQLRYPYWDWTSNVSAGYGVPEILLQQRVNVTTPEGKRQINNPLATYVFQHDVSTGRTSRSNPRASGDAPSLAGNPTLRHPNLNLNPQLDILQEDMKIQITDTVIPTWLRLYNDPDIAKSWARFATHAPSSNGRTPTPTVGSIEGVHDLIHDVVGGITVAREVGYPGHMSDVDIAAFDPMFWLHHANVDRLTALFQAKNPDTWIEPRTERHQKTFITGRNGYDVNSSTPLWPFRKSIDEFYTSDDVRNITQLGYTYPEFLEAAGLASLSADGSSSASPAAPAMAPAPSPSSEEQPLSSDFPGFRWYLNVYGIQERLFNGSCFIHVYLQDPESPLLELPIKPTPQPDGFAGSIGVFTYSEARRLEMEGGHMHNATIDGQVDLTKALLFLGLITPRNASEYAALPSDAQPSPEESLPPGFIDDYVRLQAVGPEGDVKMDGDLEVERLTLTWGRLVDGYQVTGFLSPNLVNLTHIWEGLALNREACVALLCRESLIRSLGKLHASAAAPDALLELASQQAEAPLSTVNPTLFHLIKLFPPTFGPHVPAKYALQDKLQQSWLREGTFPSLVYQTEYVAAFLQARKASQLNPPPAEELCFLQGYLHATLSRVQVAYDCLTQPAWQGLAWVREVLETQVDVQHLVEVVCRADSMIERPFAPAVALLQQLLSMPFEGGTSASAWTVPPCIAAQARGVFRSVQPGCLLLRMLQKWWLAEAPSDTAAQRSGSQEATTSLQAVALPSATVLLIETGCSEGGQAFADAWHDMIFDKLESYTAVLSSCLRDSSRFSSTALGSCVHSLRHIVARHVIRNATASHADESRWPELVSDVHELIATAAAWSPAAKAAKAEALASMAELEALAAECGPRDQAVAAADLERSHLAALGPCAAAVLTVVDDTLVPCGEEHTLRQAALNHPWLIGAAVGDLSSMDVGSRTTLSREFNSVTAENCMKWGETEPEEGNYTLDSAHTLVNFAEAHNMRVHGHTLVFEDQRPAWVTDKLSAAHLHRAMVAHVSTLVAAFKGRVVSWDVINEPIFSGPGRGSLDDLQATLFYRKLGSEYLTDALVAAHRADPAALLYINEYGVEDNSAKTDLLLDVVGKLQAAGVPLYGVGFQSHIQGWSWAGGAKLAAAMQRFADLGLHVRISELDVQMRDCAGSPADKLAQQAAVYSDFGQACIDQPMCTGITTWGVTDAHSWMQGYWHFNTERPLLFDINNKRKPAYHALLKTLSAA</sequence>
<organism evidence="14 15">
    <name type="scientific">[Myrmecia] bisecta</name>
    <dbReference type="NCBI Taxonomy" id="41462"/>
    <lineage>
        <taxon>Eukaryota</taxon>
        <taxon>Viridiplantae</taxon>
        <taxon>Chlorophyta</taxon>
        <taxon>core chlorophytes</taxon>
        <taxon>Trebouxiophyceae</taxon>
        <taxon>Trebouxiales</taxon>
        <taxon>Trebouxiaceae</taxon>
        <taxon>Myrmecia</taxon>
    </lineage>
</organism>
<protein>
    <recommendedName>
        <fullName evidence="3">endo-1,4-beta-xylanase</fullName>
        <ecNumber evidence="3">3.2.1.8</ecNumber>
    </recommendedName>
</protein>
<dbReference type="InterPro" id="IPR008922">
    <property type="entry name" value="Di-copper_centre_dom_sf"/>
</dbReference>
<keyword evidence="6" id="KW-0378">Hydrolase</keyword>
<evidence type="ECO:0000256" key="11">
    <source>
        <dbReference type="SAM" id="MobiDB-lite"/>
    </source>
</evidence>
<dbReference type="EC" id="3.2.1.8" evidence="3"/>
<evidence type="ECO:0000259" key="13">
    <source>
        <dbReference type="PROSITE" id="PS51760"/>
    </source>
</evidence>
<proteinExistence type="inferred from homology"/>
<keyword evidence="5 12" id="KW-0732">Signal</keyword>
<keyword evidence="7" id="KW-0119">Carbohydrate metabolism</keyword>
<gene>
    <name evidence="14" type="ORF">WJX72_011147</name>
</gene>
<keyword evidence="15" id="KW-1185">Reference proteome</keyword>
<dbReference type="GO" id="GO:0016491">
    <property type="term" value="F:oxidoreductase activity"/>
    <property type="evidence" value="ECO:0007669"/>
    <property type="project" value="InterPro"/>
</dbReference>
<evidence type="ECO:0000256" key="9">
    <source>
        <dbReference type="ARBA" id="ARBA00023326"/>
    </source>
</evidence>
<feature type="signal peptide" evidence="12">
    <location>
        <begin position="1"/>
        <end position="33"/>
    </location>
</feature>
<dbReference type="PROSITE" id="PS00497">
    <property type="entry name" value="TYROSINASE_1"/>
    <property type="match status" value="1"/>
</dbReference>
<evidence type="ECO:0000256" key="12">
    <source>
        <dbReference type="SAM" id="SignalP"/>
    </source>
</evidence>
<dbReference type="GO" id="GO:0045493">
    <property type="term" value="P:xylan catabolic process"/>
    <property type="evidence" value="ECO:0007669"/>
    <property type="project" value="UniProtKB-KW"/>
</dbReference>
<evidence type="ECO:0000313" key="14">
    <source>
        <dbReference type="EMBL" id="KAK9805286.1"/>
    </source>
</evidence>
<evidence type="ECO:0000256" key="3">
    <source>
        <dbReference type="ARBA" id="ARBA00012590"/>
    </source>
</evidence>
<evidence type="ECO:0000313" key="15">
    <source>
        <dbReference type="Proteomes" id="UP001489004"/>
    </source>
</evidence>
<dbReference type="InterPro" id="IPR031158">
    <property type="entry name" value="GH10_AS"/>
</dbReference>
<dbReference type="Proteomes" id="UP001489004">
    <property type="component" value="Unassembled WGS sequence"/>
</dbReference>
<evidence type="ECO:0000256" key="4">
    <source>
        <dbReference type="ARBA" id="ARBA00022651"/>
    </source>
</evidence>
<feature type="chain" id="PRO_5043362810" description="endo-1,4-beta-xylanase" evidence="12">
    <location>
        <begin position="34"/>
        <end position="1448"/>
    </location>
</feature>
<dbReference type="PROSITE" id="PS00591">
    <property type="entry name" value="GH10_1"/>
    <property type="match status" value="1"/>
</dbReference>
<dbReference type="Gene3D" id="3.20.20.80">
    <property type="entry name" value="Glycosidases"/>
    <property type="match status" value="1"/>
</dbReference>
<comment type="catalytic activity">
    <reaction evidence="1">
        <text>Endohydrolysis of (1-&gt;4)-beta-D-xylosidic linkages in xylans.</text>
        <dbReference type="EC" id="3.2.1.8"/>
    </reaction>
</comment>
<dbReference type="SMART" id="SM00633">
    <property type="entry name" value="Glyco_10"/>
    <property type="match status" value="1"/>
</dbReference>
<dbReference type="InterPro" id="IPR044846">
    <property type="entry name" value="GH10"/>
</dbReference>
<keyword evidence="8" id="KW-0326">Glycosidase</keyword>
<dbReference type="EMBL" id="JALJOR010000016">
    <property type="protein sequence ID" value="KAK9805286.1"/>
    <property type="molecule type" value="Genomic_DNA"/>
</dbReference>
<dbReference type="PANTHER" id="PTHR31490:SF88">
    <property type="entry name" value="BETA-XYLANASE"/>
    <property type="match status" value="1"/>
</dbReference>
<dbReference type="Pfam" id="PF00331">
    <property type="entry name" value="Glyco_hydro_10"/>
    <property type="match status" value="1"/>
</dbReference>
<dbReference type="InterPro" id="IPR001000">
    <property type="entry name" value="GH10_dom"/>
</dbReference>
<evidence type="ECO:0000256" key="10">
    <source>
        <dbReference type="PROSITE-ProRule" id="PRU10061"/>
    </source>
</evidence>
<dbReference type="PROSITE" id="PS00498">
    <property type="entry name" value="TYROSINASE_2"/>
    <property type="match status" value="1"/>
</dbReference>
<comment type="similarity">
    <text evidence="2">Belongs to the glycosyl hydrolase 10 (cellulase F) family.</text>
</comment>
<reference evidence="14 15" key="1">
    <citation type="journal article" date="2024" name="Nat. Commun.">
        <title>Phylogenomics reveals the evolutionary origins of lichenization in chlorophyte algae.</title>
        <authorList>
            <person name="Puginier C."/>
            <person name="Libourel C."/>
            <person name="Otte J."/>
            <person name="Skaloud P."/>
            <person name="Haon M."/>
            <person name="Grisel S."/>
            <person name="Petersen M."/>
            <person name="Berrin J.G."/>
            <person name="Delaux P.M."/>
            <person name="Dal Grande F."/>
            <person name="Keller J."/>
        </authorList>
    </citation>
    <scope>NUCLEOTIDE SEQUENCE [LARGE SCALE GENOMIC DNA]</scope>
    <source>
        <strain evidence="14 15">SAG 2043</strain>
    </source>
</reference>
<feature type="region of interest" description="Disordered" evidence="11">
    <location>
        <begin position="497"/>
        <end position="520"/>
    </location>
</feature>
<dbReference type="SUPFAM" id="SSF48056">
    <property type="entry name" value="Di-copper centre-containing domain"/>
    <property type="match status" value="1"/>
</dbReference>
<evidence type="ECO:0000256" key="5">
    <source>
        <dbReference type="ARBA" id="ARBA00022729"/>
    </source>
</evidence>
<dbReference type="PRINTS" id="PR00092">
    <property type="entry name" value="TYROSINASE"/>
</dbReference>
<accession>A0AAW1P668</accession>
<dbReference type="SUPFAM" id="SSF51445">
    <property type="entry name" value="(Trans)glycosidases"/>
    <property type="match status" value="1"/>
</dbReference>
<evidence type="ECO:0000256" key="2">
    <source>
        <dbReference type="ARBA" id="ARBA00007495"/>
    </source>
</evidence>
<feature type="compositionally biased region" description="Polar residues" evidence="11">
    <location>
        <begin position="276"/>
        <end position="287"/>
    </location>
</feature>
<evidence type="ECO:0000256" key="8">
    <source>
        <dbReference type="ARBA" id="ARBA00023295"/>
    </source>
</evidence>
<feature type="active site" description="Nucleophile" evidence="10">
    <location>
        <position position="1363"/>
    </location>
</feature>
<evidence type="ECO:0000256" key="1">
    <source>
        <dbReference type="ARBA" id="ARBA00000681"/>
    </source>
</evidence>
<dbReference type="InterPro" id="IPR002227">
    <property type="entry name" value="Tyrosinase_Cu-bd"/>
</dbReference>
<name>A0AAW1P668_9CHLO</name>
<comment type="caution">
    <text evidence="14">The sequence shown here is derived from an EMBL/GenBank/DDBJ whole genome shotgun (WGS) entry which is preliminary data.</text>
</comment>
<dbReference type="GO" id="GO:0031176">
    <property type="term" value="F:endo-1,4-beta-xylanase activity"/>
    <property type="evidence" value="ECO:0007669"/>
    <property type="project" value="UniProtKB-EC"/>
</dbReference>
<evidence type="ECO:0000256" key="6">
    <source>
        <dbReference type="ARBA" id="ARBA00022801"/>
    </source>
</evidence>
<keyword evidence="9" id="KW-0624">Polysaccharide degradation</keyword>
<dbReference type="PRINTS" id="PR00134">
    <property type="entry name" value="GLHYDRLASE10"/>
</dbReference>
<dbReference type="Pfam" id="PF00264">
    <property type="entry name" value="Tyrosinase"/>
    <property type="match status" value="1"/>
</dbReference>
<dbReference type="Gene3D" id="1.10.1280.10">
    <property type="entry name" value="Di-copper center containing domain from catechol oxidase"/>
    <property type="match status" value="1"/>
</dbReference>